<reference evidence="3" key="1">
    <citation type="submission" date="2016-10" db="EMBL/GenBank/DDBJ databases">
        <authorList>
            <person name="Varghese N."/>
            <person name="Submissions S."/>
        </authorList>
    </citation>
    <scope>NUCLEOTIDE SEQUENCE [LARGE SCALE GENOMIC DNA]</scope>
    <source>
        <strain evidence="3">CECT 8338</strain>
    </source>
</reference>
<dbReference type="RefSeq" id="WP_092387160.1">
    <property type="nucleotide sequence ID" value="NZ_LT629787.1"/>
</dbReference>
<accession>A0A1H2GKM3</accession>
<evidence type="ECO:0000313" key="2">
    <source>
        <dbReference type="EMBL" id="SDU20001.1"/>
    </source>
</evidence>
<keyword evidence="1" id="KW-0812">Transmembrane</keyword>
<evidence type="ECO:0000256" key="1">
    <source>
        <dbReference type="SAM" id="Phobius"/>
    </source>
</evidence>
<feature type="transmembrane region" description="Helical" evidence="1">
    <location>
        <begin position="111"/>
        <end position="131"/>
    </location>
</feature>
<evidence type="ECO:0000313" key="3">
    <source>
        <dbReference type="Proteomes" id="UP000243924"/>
    </source>
</evidence>
<keyword evidence="1" id="KW-0472">Membrane</keyword>
<name>A0A1H2GKM3_9GAMM</name>
<dbReference type="Proteomes" id="UP000243924">
    <property type="component" value="Chromosome I"/>
</dbReference>
<dbReference type="EMBL" id="LT629787">
    <property type="protein sequence ID" value="SDU20001.1"/>
    <property type="molecule type" value="Genomic_DNA"/>
</dbReference>
<feature type="transmembrane region" description="Helical" evidence="1">
    <location>
        <begin position="80"/>
        <end position="99"/>
    </location>
</feature>
<sequence length="141" mass="15176">MQRWILIFVAGFLAVLCFHQTVAGLLYVLGIFPSAPYSMAPTQPLGVPSVLSSSFWGGLWALVMFLALDRLSARHRWLKALLFGGLALTLVAIVVVFPLKGYSLPLARIPVVFALGFIVNAAWGVGTLLLARLLGVKGAQL</sequence>
<protein>
    <submittedName>
        <fullName evidence="2">Uncharacterized protein</fullName>
    </submittedName>
</protein>
<proteinExistence type="predicted"/>
<dbReference type="OrthoDB" id="7062791at2"/>
<keyword evidence="3" id="KW-1185">Reference proteome</keyword>
<keyword evidence="1" id="KW-1133">Transmembrane helix</keyword>
<dbReference type="AlphaFoldDB" id="A0A1H2GKM3"/>
<feature type="transmembrane region" description="Helical" evidence="1">
    <location>
        <begin position="47"/>
        <end position="68"/>
    </location>
</feature>
<organism evidence="2 3">
    <name type="scientific">Halopseudomonas salegens</name>
    <dbReference type="NCBI Taxonomy" id="1434072"/>
    <lineage>
        <taxon>Bacteria</taxon>
        <taxon>Pseudomonadati</taxon>
        <taxon>Pseudomonadota</taxon>
        <taxon>Gammaproteobacteria</taxon>
        <taxon>Pseudomonadales</taxon>
        <taxon>Pseudomonadaceae</taxon>
        <taxon>Halopseudomonas</taxon>
    </lineage>
</organism>
<gene>
    <name evidence="2" type="ORF">SAMN05216210_2368</name>
</gene>